<evidence type="ECO:0000313" key="2">
    <source>
        <dbReference type="Proteomes" id="UP000029120"/>
    </source>
</evidence>
<gene>
    <name evidence="1" type="ordered locus">AALP_Aa2g090600</name>
</gene>
<dbReference type="Proteomes" id="UP000029120">
    <property type="component" value="Chromosome 2"/>
</dbReference>
<organism evidence="1 2">
    <name type="scientific">Arabis alpina</name>
    <name type="common">Alpine rock-cress</name>
    <dbReference type="NCBI Taxonomy" id="50452"/>
    <lineage>
        <taxon>Eukaryota</taxon>
        <taxon>Viridiplantae</taxon>
        <taxon>Streptophyta</taxon>
        <taxon>Embryophyta</taxon>
        <taxon>Tracheophyta</taxon>
        <taxon>Spermatophyta</taxon>
        <taxon>Magnoliopsida</taxon>
        <taxon>eudicotyledons</taxon>
        <taxon>Gunneridae</taxon>
        <taxon>Pentapetalae</taxon>
        <taxon>rosids</taxon>
        <taxon>malvids</taxon>
        <taxon>Brassicales</taxon>
        <taxon>Brassicaceae</taxon>
        <taxon>Arabideae</taxon>
        <taxon>Arabis</taxon>
    </lineage>
</organism>
<dbReference type="EMBL" id="CM002870">
    <property type="protein sequence ID" value="KFK41136.1"/>
    <property type="molecule type" value="Genomic_DNA"/>
</dbReference>
<proteinExistence type="predicted"/>
<name>A0A087HG84_ARAAL</name>
<accession>A0A087HG84</accession>
<sequence>MRPRSGNFPSGPIFFMEKQVMEEFVCIFRVSRTVTVSVQLLQTILDKSINPLISKIWQMAAATLFCPVKAFISSSLVKPLRSHLKIGDLSTKLQKLRLLSVIIFPPKTYCITS</sequence>
<evidence type="ECO:0000313" key="1">
    <source>
        <dbReference type="EMBL" id="KFK41136.1"/>
    </source>
</evidence>
<dbReference type="Gramene" id="KFK41136">
    <property type="protein sequence ID" value="KFK41136"/>
    <property type="gene ID" value="AALP_AA2G090600"/>
</dbReference>
<keyword evidence="2" id="KW-1185">Reference proteome</keyword>
<dbReference type="AlphaFoldDB" id="A0A087HG84"/>
<protein>
    <submittedName>
        <fullName evidence="1">Uncharacterized protein</fullName>
    </submittedName>
</protein>
<reference evidence="2" key="1">
    <citation type="journal article" date="2015" name="Nat. Plants">
        <title>Genome expansion of Arabis alpina linked with retrotransposition and reduced symmetric DNA methylation.</title>
        <authorList>
            <person name="Willing E.M."/>
            <person name="Rawat V."/>
            <person name="Mandakova T."/>
            <person name="Maumus F."/>
            <person name="James G.V."/>
            <person name="Nordstroem K.J."/>
            <person name="Becker C."/>
            <person name="Warthmann N."/>
            <person name="Chica C."/>
            <person name="Szarzynska B."/>
            <person name="Zytnicki M."/>
            <person name="Albani M.C."/>
            <person name="Kiefer C."/>
            <person name="Bergonzi S."/>
            <person name="Castaings L."/>
            <person name="Mateos J.L."/>
            <person name="Berns M.C."/>
            <person name="Bujdoso N."/>
            <person name="Piofczyk T."/>
            <person name="de Lorenzo L."/>
            <person name="Barrero-Sicilia C."/>
            <person name="Mateos I."/>
            <person name="Piednoel M."/>
            <person name="Hagmann J."/>
            <person name="Chen-Min-Tao R."/>
            <person name="Iglesias-Fernandez R."/>
            <person name="Schuster S.C."/>
            <person name="Alonso-Blanco C."/>
            <person name="Roudier F."/>
            <person name="Carbonero P."/>
            <person name="Paz-Ares J."/>
            <person name="Davis S.J."/>
            <person name="Pecinka A."/>
            <person name="Quesneville H."/>
            <person name="Colot V."/>
            <person name="Lysak M.A."/>
            <person name="Weigel D."/>
            <person name="Coupland G."/>
            <person name="Schneeberger K."/>
        </authorList>
    </citation>
    <scope>NUCLEOTIDE SEQUENCE [LARGE SCALE GENOMIC DNA]</scope>
    <source>
        <strain evidence="2">cv. Pajares</strain>
    </source>
</reference>